<keyword evidence="1" id="KW-0732">Signal</keyword>
<dbReference type="Pfam" id="PF03640">
    <property type="entry name" value="Lipoprotein_15"/>
    <property type="match status" value="3"/>
</dbReference>
<keyword evidence="3" id="KW-1185">Reference proteome</keyword>
<comment type="caution">
    <text evidence="2">The sequence shown here is derived from an EMBL/GenBank/DDBJ whole genome shotgun (WGS) entry which is preliminary data.</text>
</comment>
<dbReference type="OrthoDB" id="597632at2"/>
<feature type="signal peptide" evidence="1">
    <location>
        <begin position="1"/>
        <end position="21"/>
    </location>
</feature>
<evidence type="ECO:0000313" key="3">
    <source>
        <dbReference type="Proteomes" id="UP000292372"/>
    </source>
</evidence>
<dbReference type="InterPro" id="IPR005297">
    <property type="entry name" value="Lipoprotein_repeat"/>
</dbReference>
<dbReference type="PANTHER" id="PTHR39335">
    <property type="entry name" value="BLL4220 PROTEIN"/>
    <property type="match status" value="1"/>
</dbReference>
<accession>A0A4Q9FT32</accession>
<gene>
    <name evidence="2" type="ORF">EYD46_01990</name>
</gene>
<dbReference type="AlphaFoldDB" id="A0A4Q9FT32"/>
<name>A0A4Q9FT32_9FLAO</name>
<dbReference type="GO" id="GO:0043448">
    <property type="term" value="P:alkane catabolic process"/>
    <property type="evidence" value="ECO:0007669"/>
    <property type="project" value="TreeGrafter"/>
</dbReference>
<reference evidence="2 3" key="1">
    <citation type="journal article" date="2015" name="Int. J. Syst. Evol. Microbiol.">
        <title>Hyunsoonleella pacifica sp. nov., isolated from seawater of South Pacific Gyre.</title>
        <authorList>
            <person name="Gao X."/>
            <person name="Zhang Z."/>
            <person name="Dai X."/>
            <person name="Zhang X.H."/>
        </authorList>
    </citation>
    <scope>NUCLEOTIDE SEQUENCE [LARGE SCALE GENOMIC DNA]</scope>
    <source>
        <strain evidence="2 3">SW033</strain>
    </source>
</reference>
<dbReference type="PROSITE" id="PS51257">
    <property type="entry name" value="PROKAR_LIPOPROTEIN"/>
    <property type="match status" value="1"/>
</dbReference>
<dbReference type="EMBL" id="SIRS01000001">
    <property type="protein sequence ID" value="TBN18860.1"/>
    <property type="molecule type" value="Genomic_DNA"/>
</dbReference>
<dbReference type="PANTHER" id="PTHR39335:SF1">
    <property type="entry name" value="BLL4220 PROTEIN"/>
    <property type="match status" value="1"/>
</dbReference>
<evidence type="ECO:0000256" key="1">
    <source>
        <dbReference type="SAM" id="SignalP"/>
    </source>
</evidence>
<dbReference type="InterPro" id="IPR008972">
    <property type="entry name" value="Cupredoxin"/>
</dbReference>
<evidence type="ECO:0000313" key="2">
    <source>
        <dbReference type="EMBL" id="TBN18860.1"/>
    </source>
</evidence>
<feature type="chain" id="PRO_5020654290" evidence="1">
    <location>
        <begin position="22"/>
        <end position="392"/>
    </location>
</feature>
<sequence length="392" mass="42173">MKHLFLILITFLMVTSCSNDSDDDTIVPPAQNNAIQLKTNATFGNILTTSDGFTLYFFSKDSKAVSNCIGGCLSNWPAFFAENLTLDNGLNASDFGTITRADGSKQTTFKGWPLYTFTNDASAGSINGDGAGEVWYVAKPDYTVMVVSAQLVGRDKDGNETNLTSNYTEGDEETFYMVDAEGNTLYSFINDTNGVNSFTKDDFSNNGVWPIFETTLAGIPSILNASDFGSIGVFGRSQITYKGWPLYFFGQDTQRGDNYGVGFPVAGVWPIVNQNIDEAPTAQAPSAITYTIGNQGASAYLFSGEGLNNTSNPDITLKRGETYEFVIDAPGHPFLIKTAQTTGTGDGFNDGVTNNGASQGTVTFTVPANAPDTLFYICQHHASMKGTFNIVD</sequence>
<protein>
    <submittedName>
        <fullName evidence="2">Uncharacterized protein</fullName>
    </submittedName>
</protein>
<proteinExistence type="predicted"/>
<dbReference type="Proteomes" id="UP000292372">
    <property type="component" value="Unassembled WGS sequence"/>
</dbReference>
<organism evidence="2 3">
    <name type="scientific">Hyunsoonleella pacifica</name>
    <dbReference type="NCBI Taxonomy" id="1080224"/>
    <lineage>
        <taxon>Bacteria</taxon>
        <taxon>Pseudomonadati</taxon>
        <taxon>Bacteroidota</taxon>
        <taxon>Flavobacteriia</taxon>
        <taxon>Flavobacteriales</taxon>
        <taxon>Flavobacteriaceae</taxon>
    </lineage>
</organism>
<dbReference type="RefSeq" id="WP_130935376.1">
    <property type="nucleotide sequence ID" value="NZ_BMEE01000001.1"/>
</dbReference>
<dbReference type="Gene3D" id="2.60.40.420">
    <property type="entry name" value="Cupredoxins - blue copper proteins"/>
    <property type="match status" value="1"/>
</dbReference>
<dbReference type="SUPFAM" id="SSF49503">
    <property type="entry name" value="Cupredoxins"/>
    <property type="match status" value="1"/>
</dbReference>